<accession>A0A8I6TIE7</accession>
<dbReference type="GO" id="GO:0005829">
    <property type="term" value="C:cytosol"/>
    <property type="evidence" value="ECO:0007669"/>
    <property type="project" value="TreeGrafter"/>
</dbReference>
<evidence type="ECO:0000259" key="8">
    <source>
        <dbReference type="PROSITE" id="PS51192"/>
    </source>
</evidence>
<dbReference type="SMART" id="SM00490">
    <property type="entry name" value="HELICc"/>
    <property type="match status" value="1"/>
</dbReference>
<dbReference type="PANTHER" id="PTHR47959:SF24">
    <property type="entry name" value="ATP-DEPENDENT RNA HELICASE"/>
    <property type="match status" value="1"/>
</dbReference>
<dbReference type="PROSITE" id="PS51195">
    <property type="entry name" value="Q_MOTIF"/>
    <property type="match status" value="1"/>
</dbReference>
<keyword evidence="5 7" id="KW-0067">ATP-binding</keyword>
<dbReference type="GO" id="GO:0016787">
    <property type="term" value="F:hydrolase activity"/>
    <property type="evidence" value="ECO:0007669"/>
    <property type="project" value="UniProtKB-KW"/>
</dbReference>
<evidence type="ECO:0000256" key="7">
    <source>
        <dbReference type="RuleBase" id="RU000492"/>
    </source>
</evidence>
<dbReference type="EC" id="3.6.4.13" evidence="1"/>
<protein>
    <recommendedName>
        <fullName evidence="1">RNA helicase</fullName>
        <ecNumber evidence="1">3.6.4.13</ecNumber>
    </recommendedName>
</protein>
<dbReference type="PROSITE" id="PS51192">
    <property type="entry name" value="HELICASE_ATP_BIND_1"/>
    <property type="match status" value="1"/>
</dbReference>
<evidence type="ECO:0000259" key="9">
    <source>
        <dbReference type="PROSITE" id="PS51194"/>
    </source>
</evidence>
<dbReference type="InterPro" id="IPR014014">
    <property type="entry name" value="RNA_helicase_DEAD_Q_motif"/>
</dbReference>
<dbReference type="GO" id="GO:0003676">
    <property type="term" value="F:nucleic acid binding"/>
    <property type="evidence" value="ECO:0007669"/>
    <property type="project" value="InterPro"/>
</dbReference>
<feature type="domain" description="DEAD-box RNA helicase Q" evidence="10">
    <location>
        <begin position="2"/>
        <end position="30"/>
    </location>
</feature>
<keyword evidence="3 7" id="KW-0378">Hydrolase</keyword>
<dbReference type="InterPro" id="IPR011545">
    <property type="entry name" value="DEAD/DEAH_box_helicase_dom"/>
</dbReference>
<dbReference type="Proteomes" id="UP000494040">
    <property type="component" value="Unassembled WGS sequence"/>
</dbReference>
<dbReference type="PROSITE" id="PS00039">
    <property type="entry name" value="DEAD_ATP_HELICASE"/>
    <property type="match status" value="1"/>
</dbReference>
<dbReference type="GO" id="GO:0005524">
    <property type="term" value="F:ATP binding"/>
    <property type="evidence" value="ECO:0007669"/>
    <property type="project" value="UniProtKB-KW"/>
</dbReference>
<dbReference type="PROSITE" id="PS51194">
    <property type="entry name" value="HELICASE_CTER"/>
    <property type="match status" value="1"/>
</dbReference>
<name>A0A8I6TIE7_CIMLE</name>
<comment type="similarity">
    <text evidence="7">Belongs to the DEAD box helicase family.</text>
</comment>
<dbReference type="InterPro" id="IPR001650">
    <property type="entry name" value="Helicase_C-like"/>
</dbReference>
<dbReference type="KEGG" id="clec:106667980"/>
<dbReference type="OMA" id="IMIFTDT"/>
<dbReference type="InterPro" id="IPR014001">
    <property type="entry name" value="Helicase_ATP-bd"/>
</dbReference>
<evidence type="ECO:0000256" key="5">
    <source>
        <dbReference type="ARBA" id="ARBA00022840"/>
    </source>
</evidence>
<keyword evidence="12" id="KW-1185">Reference proteome</keyword>
<evidence type="ECO:0000256" key="2">
    <source>
        <dbReference type="ARBA" id="ARBA00022741"/>
    </source>
</evidence>
<dbReference type="GO" id="GO:0003724">
    <property type="term" value="F:RNA helicase activity"/>
    <property type="evidence" value="ECO:0007669"/>
    <property type="project" value="UniProtKB-EC"/>
</dbReference>
<dbReference type="PANTHER" id="PTHR47959">
    <property type="entry name" value="ATP-DEPENDENT RNA HELICASE RHLE-RELATED"/>
    <property type="match status" value="1"/>
</dbReference>
<evidence type="ECO:0000256" key="6">
    <source>
        <dbReference type="PROSITE-ProRule" id="PRU00552"/>
    </source>
</evidence>
<evidence type="ECO:0000256" key="1">
    <source>
        <dbReference type="ARBA" id="ARBA00012552"/>
    </source>
</evidence>
<dbReference type="InterPro" id="IPR050079">
    <property type="entry name" value="DEAD_box_RNA_helicase"/>
</dbReference>
<evidence type="ECO:0000313" key="12">
    <source>
        <dbReference type="Proteomes" id="UP000494040"/>
    </source>
</evidence>
<feature type="domain" description="Helicase C-terminal" evidence="9">
    <location>
        <begin position="235"/>
        <end position="379"/>
    </location>
</feature>
<feature type="domain" description="Helicase ATP-binding" evidence="8">
    <location>
        <begin position="33"/>
        <end position="204"/>
    </location>
</feature>
<dbReference type="Pfam" id="PF00271">
    <property type="entry name" value="Helicase_C"/>
    <property type="match status" value="1"/>
</dbReference>
<dbReference type="AlphaFoldDB" id="A0A8I6TIE7"/>
<evidence type="ECO:0000256" key="3">
    <source>
        <dbReference type="ARBA" id="ARBA00022801"/>
    </source>
</evidence>
<evidence type="ECO:0000313" key="11">
    <source>
        <dbReference type="EnsemblMetazoa" id="XP_014251818.1"/>
    </source>
</evidence>
<dbReference type="GO" id="GO:0010468">
    <property type="term" value="P:regulation of gene expression"/>
    <property type="evidence" value="ECO:0007669"/>
    <property type="project" value="UniProtKB-ARBA"/>
</dbReference>
<dbReference type="OrthoDB" id="10261904at2759"/>
<evidence type="ECO:0000259" key="10">
    <source>
        <dbReference type="PROSITE" id="PS51195"/>
    </source>
</evidence>
<dbReference type="SMART" id="SM00487">
    <property type="entry name" value="DEXDc"/>
    <property type="match status" value="1"/>
</dbReference>
<dbReference type="InterPro" id="IPR027417">
    <property type="entry name" value="P-loop_NTPase"/>
</dbReference>
<sequence>MTTFEDLELSPWISRQLNAVGIKSPTPIQKECIPHVLRGEDVIGVAKTGSGKTLAFALPILQTLAEDPYGIYAVVMTPTRELAFQIRDSFLAIGKCIKLRLVVVVGGMMMMEQSQELARKPHIAIATPGRLFDHLNSCDTFHFKKMKYLVLDEADKLLGGQFDEEMLGIFAALPERRQTLMFSATMTDTIDKVKAISKKEMFMWIEPATVKTVDQLKQYYVLCPQYVRDGYLVETLRRYLAKHGEVSMIIFTDTCRNCQLLSMVLRIIGFENVSIHKMLGQKDRLRALSKFKSNQVPILVATDVASRGLDIPIVELVINYTLPNTSKDYIHRVGRTARAGRSGVAITVLTPNDIKLLQEIETEINIKLEEYKIDSKEVAKIFTQISVTKRECEIRLDQSDFYERKAINKRKQMIMDGKDPEIQDNILKKLRETKLKKRKTKPNVQTASV</sequence>
<evidence type="ECO:0000256" key="4">
    <source>
        <dbReference type="ARBA" id="ARBA00022806"/>
    </source>
</evidence>
<dbReference type="InterPro" id="IPR000629">
    <property type="entry name" value="RNA-helicase_DEAD-box_CS"/>
</dbReference>
<dbReference type="CDD" id="cd18787">
    <property type="entry name" value="SF2_C_DEAD"/>
    <property type="match status" value="1"/>
</dbReference>
<gene>
    <name evidence="11" type="primary">106667980</name>
</gene>
<keyword evidence="2 7" id="KW-0547">Nucleotide-binding</keyword>
<feature type="short sequence motif" description="Q motif" evidence="6">
    <location>
        <begin position="2"/>
        <end position="30"/>
    </location>
</feature>
<reference evidence="11" key="1">
    <citation type="submission" date="2022-01" db="UniProtKB">
        <authorList>
            <consortium name="EnsemblMetazoa"/>
        </authorList>
    </citation>
    <scope>IDENTIFICATION</scope>
</reference>
<dbReference type="SUPFAM" id="SSF52540">
    <property type="entry name" value="P-loop containing nucleoside triphosphate hydrolases"/>
    <property type="match status" value="1"/>
</dbReference>
<dbReference type="Gene3D" id="3.40.50.300">
    <property type="entry name" value="P-loop containing nucleotide triphosphate hydrolases"/>
    <property type="match status" value="2"/>
</dbReference>
<dbReference type="Pfam" id="PF00270">
    <property type="entry name" value="DEAD"/>
    <property type="match status" value="1"/>
</dbReference>
<proteinExistence type="inferred from homology"/>
<keyword evidence="4 7" id="KW-0347">Helicase</keyword>
<organism evidence="11 12">
    <name type="scientific">Cimex lectularius</name>
    <name type="common">Bed bug</name>
    <name type="synonym">Acanthia lectularia</name>
    <dbReference type="NCBI Taxonomy" id="79782"/>
    <lineage>
        <taxon>Eukaryota</taxon>
        <taxon>Metazoa</taxon>
        <taxon>Ecdysozoa</taxon>
        <taxon>Arthropoda</taxon>
        <taxon>Hexapoda</taxon>
        <taxon>Insecta</taxon>
        <taxon>Pterygota</taxon>
        <taxon>Neoptera</taxon>
        <taxon>Paraneoptera</taxon>
        <taxon>Hemiptera</taxon>
        <taxon>Heteroptera</taxon>
        <taxon>Panheteroptera</taxon>
        <taxon>Cimicomorpha</taxon>
        <taxon>Cimicidae</taxon>
        <taxon>Cimex</taxon>
    </lineage>
</organism>
<dbReference type="EnsemblMetazoa" id="XM_014396332.2">
    <property type="protein sequence ID" value="XP_014251818.1"/>
    <property type="gene ID" value="LOC106667980"/>
</dbReference>